<accession>A0ABP7AEN5</accession>
<name>A0ABP7AEN5_9ACTN</name>
<gene>
    <name evidence="2" type="ORF">GCM10022223_55180</name>
</gene>
<dbReference type="Proteomes" id="UP001501074">
    <property type="component" value="Unassembled WGS sequence"/>
</dbReference>
<feature type="region of interest" description="Disordered" evidence="1">
    <location>
        <begin position="478"/>
        <end position="499"/>
    </location>
</feature>
<dbReference type="InterPro" id="IPR025566">
    <property type="entry name" value="DUF4331"/>
</dbReference>
<evidence type="ECO:0000313" key="3">
    <source>
        <dbReference type="Proteomes" id="UP001501074"/>
    </source>
</evidence>
<dbReference type="Pfam" id="PF14224">
    <property type="entry name" value="DUF4331"/>
    <property type="match status" value="1"/>
</dbReference>
<keyword evidence="3" id="KW-1185">Reference proteome</keyword>
<proteinExistence type="predicted"/>
<protein>
    <submittedName>
        <fullName evidence="2">DUF4331 domain-containing protein</fullName>
    </submittedName>
</protein>
<comment type="caution">
    <text evidence="2">The sequence shown here is derived from an EMBL/GenBank/DDBJ whole genome shotgun (WGS) entry which is preliminary data.</text>
</comment>
<organism evidence="2 3">
    <name type="scientific">Kineosporia mesophila</name>
    <dbReference type="NCBI Taxonomy" id="566012"/>
    <lineage>
        <taxon>Bacteria</taxon>
        <taxon>Bacillati</taxon>
        <taxon>Actinomycetota</taxon>
        <taxon>Actinomycetes</taxon>
        <taxon>Kineosporiales</taxon>
        <taxon>Kineosporiaceae</taxon>
        <taxon>Kineosporia</taxon>
    </lineage>
</organism>
<evidence type="ECO:0000313" key="2">
    <source>
        <dbReference type="EMBL" id="GAA3630423.1"/>
    </source>
</evidence>
<evidence type="ECO:0000256" key="1">
    <source>
        <dbReference type="SAM" id="MobiDB-lite"/>
    </source>
</evidence>
<sequence length="543" mass="56624">MAVGLAAGSVFAAGVGPASASSHREAPLTAGDPKIDNTDVYAFVSPDKSDTVTLIGTWIPFEEPNGGPNFYPFQDNAHYDINIDNDGDAVADLTYRWTFTTEDSRGTDTFLYANGPVTSLDDANLLFKQTYTLQKIVDGDVAGATTIASGQAAPSNIGNSTIPNYGKLRTSSFETVDGGGRTFAGQSDDPFFLDLRVFDLLYGGNLKKVGTDTLAGYNVNSIALQVPKSALAINGDATKNPVVGIWSSTEKQTLTLTPGQAEASGDYVQVSRLGNPLVNEVVVPAGLKDAFNSIKPETDHTVTPVVDKVLDPELPHLLNAIYKLKIPTTPRNDLVEIYLTGIAKSAPTLDGTAPPIQADLNSQVLNGDADATKFVPSEMLRLNMGVPSAKNPNRLGVIGGDFQGFPNGRRLTDDVLDISLQAVAGAAQSGKIVAPLKDGDKVNANGQKFGKVFPYLPLPNTMMANGWKAKQAQMESASAVAAPGASGGPSAQDPASSLLGGQTGQTLAGGLGLLFVSGGALVLARGRKLRPGSPARRPSAQPA</sequence>
<dbReference type="EMBL" id="BAAAZO010000011">
    <property type="protein sequence ID" value="GAA3630423.1"/>
    <property type="molecule type" value="Genomic_DNA"/>
</dbReference>
<reference evidence="3" key="1">
    <citation type="journal article" date="2019" name="Int. J. Syst. Evol. Microbiol.">
        <title>The Global Catalogue of Microorganisms (GCM) 10K type strain sequencing project: providing services to taxonomists for standard genome sequencing and annotation.</title>
        <authorList>
            <consortium name="The Broad Institute Genomics Platform"/>
            <consortium name="The Broad Institute Genome Sequencing Center for Infectious Disease"/>
            <person name="Wu L."/>
            <person name="Ma J."/>
        </authorList>
    </citation>
    <scope>NUCLEOTIDE SEQUENCE [LARGE SCALE GENOMIC DNA]</scope>
    <source>
        <strain evidence="3">JCM 16902</strain>
    </source>
</reference>